<feature type="transmembrane region" description="Helical" evidence="6">
    <location>
        <begin position="1313"/>
        <end position="1330"/>
    </location>
</feature>
<feature type="compositionally biased region" description="Low complexity" evidence="5">
    <location>
        <begin position="296"/>
        <end position="308"/>
    </location>
</feature>
<dbReference type="PANTHER" id="PTHR12570:SF85">
    <property type="entry name" value="DUF803 DOMAIN MEMBRANE PROTEIN (AFU_ORTHOLOGUE AFUA_1G15880)"/>
    <property type="match status" value="1"/>
</dbReference>
<dbReference type="InterPro" id="IPR018822">
    <property type="entry name" value="UPF0646"/>
</dbReference>
<feature type="compositionally biased region" description="Low complexity" evidence="5">
    <location>
        <begin position="1497"/>
        <end position="1513"/>
    </location>
</feature>
<feature type="transmembrane region" description="Helical" evidence="6">
    <location>
        <begin position="1342"/>
        <end position="1362"/>
    </location>
</feature>
<name>A0A8H4IQT2_9PEZI</name>
<feature type="compositionally biased region" description="Polar residues" evidence="5">
    <location>
        <begin position="161"/>
        <end position="181"/>
    </location>
</feature>
<keyword evidence="9" id="KW-1185">Reference proteome</keyword>
<sequence>MAMAAPNQSLPGLHVTAPDEDMEISDYERNADDIDIDIDLTVDPSHHEDENMDDDRSENDNRDDVMLDGDGNEDEDGMMQDNMSVPDEHLTDASDAAFADIEVKEAPQDEPVADQVDVEVQDSGQAEDYIDYDDTVEAQNQAEPEFPIQNDVEQPILDHSQFPSGEQGANQQQSVEAQNTEDIAGPQPVSQDQAPVAVEDHIQAPGVSVDHQVQESGDAHHSSEQSAEEPQNIEKIAESQPEHKSVQPLDDAGLAAVTEEEAQLLTEAPETSGQDGRSENDSHQANVTATTEMPGQQEASEPAAQQSEEALEFSHLPFDPSHDVEDQSPHSGTSLHPVVVVYQGDEISLFPPDESDTSDSFYFLQDETLAHESIKNMLQACRQVLGETVREEDELEIDIAELGLCVTEDSEHATNTSFAQILDVYLQLHQLDGHQNPGPLYMTLNTKTRFSARLQSLLAAIADGRGMSQLSFVDDATEGEPYIDSEVAPEEQNPASQTDNHDQEGVQDPIPAVDLSGSSNADAEQKSEPSAVTENQSEGHDAPSKAQPSGLQQPTEASPAARESQAQSYVSPPPEEIKKQESTEEEKSVFGEEGDVPNYESVSRTDDVAPDDQRENDQIDYDVENLDDAKDDASYRSSTLQGDNTPAVLEESTPRLDNASGLPQDDSTTSLAGLPHGESFDAGAEGPSGIAYGESQEHEHTGEYVEEQTSTVHVGTTASVEHESEHASQQEFDNADEALEQELERELNNQGESFDLPYDYPEIPDEDDYTENFEGGEYGYEQEANAQETQNGEETNEGYIVVETEDAQESVHVADSNLPGDHQNTTHGDGFDDAEAEQTANNDLDGAHSAAENDLQDCLDEQAQPKAHASDEDDLDTIDYDDEELSQHDEAAIQSPSSAKRGWEELGQDDDDQADEQASHLHCSGGCNTALDRSARKTTYTQHARATCQHLLVWHNTRCLESNSYGHARQITQKTNLGQQMARPAGNKLTCRDANSSGIAAMFLFLLLFFDFSHLTNSDGDVARMLQEGFGGGAPFAARSLRITSHLQARRLTDHLRNAVRFQLPRASLITVTVPGFLPQQSKLFQSQLPTTTPSPAETPPTWRHCLSKSAPHPATKPARRSRIPRTIHCALLPATAVTASKTLSQVAGPDHTPSWSRTMVLGEIANFAAYAFAPAILVTPLGALSVLIGAVLGVYFLNEKLGTLGKIGCATCLIGSVIIVLHAPPDKEVQTVDEILHFAIQPGFMFYCVLVTGFSIFMIYKVAPKYGRKNPLIYLSICSTVGSLSVMAVKAFGIALKLTFAGKNQFSHPSTYAFAIVVVVCVLTQMNYFNKALSQFSTNIVNPLYYVTFTTFTLVASFILFRGFNTTSAVNTISLICGFLVIFSGVYLLNLSRTDPDGTSSLANKFGDAVPTDGIANFQTRRSMQSRRSDESGFAGRGSLGDRERLMRSYDQRDFDMEEGQAFGLGDLADDSEEDDGSGRKRTSFEDPRLGSARNSRSGRSTPSGSGRRGTPVQLEKGSVRPNKKSLDR</sequence>
<dbReference type="Pfam" id="PF10336">
    <property type="entry name" value="DUF2420"/>
    <property type="match status" value="1"/>
</dbReference>
<feature type="region of interest" description="Disordered" evidence="5">
    <location>
        <begin position="1464"/>
        <end position="1530"/>
    </location>
</feature>
<dbReference type="SUPFAM" id="SSF103481">
    <property type="entry name" value="Multidrug resistance efflux transporter EmrE"/>
    <property type="match status" value="1"/>
</dbReference>
<keyword evidence="2 6" id="KW-0812">Transmembrane</keyword>
<feature type="compositionally biased region" description="Polar residues" evidence="5">
    <location>
        <begin position="707"/>
        <end position="719"/>
    </location>
</feature>
<keyword evidence="3 6" id="KW-1133">Transmembrane helix</keyword>
<dbReference type="InterPro" id="IPR008521">
    <property type="entry name" value="Mg_trans_NIPA"/>
</dbReference>
<dbReference type="OrthoDB" id="6428174at2759"/>
<feature type="transmembrane region" description="Helical" evidence="6">
    <location>
        <begin position="1374"/>
        <end position="1392"/>
    </location>
</feature>
<feature type="compositionally biased region" description="Polar residues" evidence="5">
    <location>
        <begin position="1"/>
        <end position="10"/>
    </location>
</feature>
<proteinExistence type="predicted"/>
<feature type="compositionally biased region" description="Low complexity" evidence="5">
    <location>
        <begin position="748"/>
        <end position="761"/>
    </location>
</feature>
<dbReference type="EMBL" id="WWBZ02000040">
    <property type="protein sequence ID" value="KAF4305597.1"/>
    <property type="molecule type" value="Genomic_DNA"/>
</dbReference>
<feature type="compositionally biased region" description="Acidic residues" evidence="5">
    <location>
        <begin position="762"/>
        <end position="771"/>
    </location>
</feature>
<feature type="transmembrane region" description="Helical" evidence="6">
    <location>
        <begin position="1168"/>
        <end position="1198"/>
    </location>
</feature>
<feature type="compositionally biased region" description="Basic and acidic residues" evidence="5">
    <location>
        <begin position="235"/>
        <end position="245"/>
    </location>
</feature>
<dbReference type="GO" id="GO:0015095">
    <property type="term" value="F:magnesium ion transmembrane transporter activity"/>
    <property type="evidence" value="ECO:0007669"/>
    <property type="project" value="InterPro"/>
</dbReference>
<feature type="transmembrane region" description="Helical" evidence="6">
    <location>
        <begin position="1273"/>
        <end position="1293"/>
    </location>
</feature>
<evidence type="ECO:0000256" key="5">
    <source>
        <dbReference type="SAM" id="MobiDB-lite"/>
    </source>
</evidence>
<keyword evidence="4 6" id="KW-0472">Membrane</keyword>
<evidence type="ECO:0000256" key="6">
    <source>
        <dbReference type="SAM" id="Phobius"/>
    </source>
</evidence>
<evidence type="ECO:0000256" key="4">
    <source>
        <dbReference type="ARBA" id="ARBA00023136"/>
    </source>
</evidence>
<gene>
    <name evidence="8" type="ORF">GTA08_BOTSDO07284</name>
    <name evidence="7" type="ORF">GTA08_BOTSDO11476</name>
</gene>
<reference evidence="8 9" key="1">
    <citation type="submission" date="2020-04" db="EMBL/GenBank/DDBJ databases">
        <title>Genome Assembly and Annotation of Botryosphaeria dothidea sdau 11-99, a Latent Pathogen of Apple Fruit Ring Rot in China.</title>
        <authorList>
            <person name="Yu C."/>
            <person name="Diao Y."/>
            <person name="Lu Q."/>
            <person name="Zhao J."/>
            <person name="Cui S."/>
            <person name="Peng C."/>
            <person name="He B."/>
            <person name="Liu H."/>
        </authorList>
    </citation>
    <scope>NUCLEOTIDE SEQUENCE [LARGE SCALE GENOMIC DNA]</scope>
    <source>
        <strain evidence="9">sdau11-99</strain>
        <strain evidence="8">Sdau11-99</strain>
    </source>
</reference>
<feature type="region of interest" description="Disordered" evidence="5">
    <location>
        <begin position="483"/>
        <end position="834"/>
    </location>
</feature>
<evidence type="ECO:0000256" key="2">
    <source>
        <dbReference type="ARBA" id="ARBA00022692"/>
    </source>
</evidence>
<comment type="caution">
    <text evidence="8">The sequence shown here is derived from an EMBL/GenBank/DDBJ whole genome shotgun (WGS) entry which is preliminary data.</text>
</comment>
<dbReference type="InterPro" id="IPR037185">
    <property type="entry name" value="EmrE-like"/>
</dbReference>
<feature type="compositionally biased region" description="Polar residues" evidence="5">
    <location>
        <begin position="283"/>
        <end position="294"/>
    </location>
</feature>
<feature type="compositionally biased region" description="Polar residues" evidence="5">
    <location>
        <begin position="635"/>
        <end position="644"/>
    </location>
</feature>
<organism evidence="8 9">
    <name type="scientific">Botryosphaeria dothidea</name>
    <dbReference type="NCBI Taxonomy" id="55169"/>
    <lineage>
        <taxon>Eukaryota</taxon>
        <taxon>Fungi</taxon>
        <taxon>Dikarya</taxon>
        <taxon>Ascomycota</taxon>
        <taxon>Pezizomycotina</taxon>
        <taxon>Dothideomycetes</taxon>
        <taxon>Dothideomycetes incertae sedis</taxon>
        <taxon>Botryosphaeriales</taxon>
        <taxon>Botryosphaeriaceae</taxon>
        <taxon>Botryosphaeria</taxon>
    </lineage>
</organism>
<feature type="compositionally biased region" description="Polar residues" evidence="5">
    <location>
        <begin position="546"/>
        <end position="556"/>
    </location>
</feature>
<feature type="transmembrane region" description="Helical" evidence="6">
    <location>
        <begin position="1205"/>
        <end position="1224"/>
    </location>
</feature>
<dbReference type="PANTHER" id="PTHR12570">
    <property type="match status" value="1"/>
</dbReference>
<feature type="region of interest" description="Disordered" evidence="5">
    <location>
        <begin position="888"/>
        <end position="919"/>
    </location>
</feature>
<dbReference type="Proteomes" id="UP000572817">
    <property type="component" value="Unassembled WGS sequence"/>
</dbReference>
<feature type="compositionally biased region" description="Basic and acidic residues" evidence="5">
    <location>
        <begin position="1478"/>
        <end position="1490"/>
    </location>
</feature>
<feature type="transmembrane region" description="Helical" evidence="6">
    <location>
        <begin position="1236"/>
        <end position="1261"/>
    </location>
</feature>
<feature type="compositionally biased region" description="Acidic residues" evidence="5">
    <location>
        <begin position="906"/>
        <end position="915"/>
    </location>
</feature>
<evidence type="ECO:0000256" key="3">
    <source>
        <dbReference type="ARBA" id="ARBA00022989"/>
    </source>
</evidence>
<dbReference type="EMBL" id="WWBZ02000082">
    <property type="protein sequence ID" value="KAF4301543.1"/>
    <property type="molecule type" value="Genomic_DNA"/>
</dbReference>
<feature type="region of interest" description="Disordered" evidence="5">
    <location>
        <begin position="1421"/>
        <end position="1441"/>
    </location>
</feature>
<feature type="compositionally biased region" description="Basic and acidic residues" evidence="5">
    <location>
        <begin position="603"/>
        <end position="617"/>
    </location>
</feature>
<evidence type="ECO:0000256" key="1">
    <source>
        <dbReference type="ARBA" id="ARBA00004141"/>
    </source>
</evidence>
<evidence type="ECO:0008006" key="10">
    <source>
        <dbReference type="Google" id="ProtNLM"/>
    </source>
</evidence>
<feature type="region of interest" description="Disordered" evidence="5">
    <location>
        <begin position="1"/>
        <end position="310"/>
    </location>
</feature>
<feature type="compositionally biased region" description="Basic and acidic residues" evidence="5">
    <location>
        <begin position="575"/>
        <end position="590"/>
    </location>
</feature>
<comment type="subcellular location">
    <subcellularLocation>
        <location evidence="1">Membrane</location>
        <topology evidence="1">Multi-pass membrane protein</topology>
    </subcellularLocation>
</comment>
<accession>A0A8H4IQT2</accession>
<evidence type="ECO:0000313" key="7">
    <source>
        <dbReference type="EMBL" id="KAF4301543.1"/>
    </source>
</evidence>
<feature type="compositionally biased region" description="Polar residues" evidence="5">
    <location>
        <begin position="516"/>
        <end position="536"/>
    </location>
</feature>
<evidence type="ECO:0000313" key="9">
    <source>
        <dbReference type="Proteomes" id="UP000572817"/>
    </source>
</evidence>
<dbReference type="Pfam" id="PF05653">
    <property type="entry name" value="Mg_trans_NIPA"/>
    <property type="match status" value="1"/>
</dbReference>
<dbReference type="GO" id="GO:0016020">
    <property type="term" value="C:membrane"/>
    <property type="evidence" value="ECO:0007669"/>
    <property type="project" value="UniProtKB-SubCell"/>
</dbReference>
<feature type="compositionally biased region" description="Polar residues" evidence="5">
    <location>
        <begin position="784"/>
        <end position="793"/>
    </location>
</feature>
<evidence type="ECO:0000313" key="8">
    <source>
        <dbReference type="EMBL" id="KAF4305597.1"/>
    </source>
</evidence>
<feature type="compositionally biased region" description="Acidic residues" evidence="5">
    <location>
        <begin position="66"/>
        <end position="78"/>
    </location>
</feature>
<protein>
    <recommendedName>
        <fullName evidence="10">Duf803 domain membrane protein</fullName>
    </recommendedName>
</protein>